<evidence type="ECO:0000313" key="1">
    <source>
        <dbReference type="EMBL" id="KKL11398.1"/>
    </source>
</evidence>
<dbReference type="AlphaFoldDB" id="A0A0F9DHC4"/>
<sequence>SKIEQEVVNSGPNKNVLGDFSSRDDDLSFTLDNVDLLIGSRFKQRYARKIGDDYYLLTAQWNVETKEWVKYFPKNDWWAVEGIYPEEWNKRPASNLCEPLYRLSGVRVAPLSRQARPLRLTTTS</sequence>
<comment type="caution">
    <text evidence="1">The sequence shown here is derived from an EMBL/GenBank/DDBJ whole genome shotgun (WGS) entry which is preliminary data.</text>
</comment>
<gene>
    <name evidence="1" type="ORF">LCGC14_2546200</name>
</gene>
<proteinExistence type="predicted"/>
<protein>
    <submittedName>
        <fullName evidence="1">Uncharacterized protein</fullName>
    </submittedName>
</protein>
<organism evidence="1">
    <name type="scientific">marine sediment metagenome</name>
    <dbReference type="NCBI Taxonomy" id="412755"/>
    <lineage>
        <taxon>unclassified sequences</taxon>
        <taxon>metagenomes</taxon>
        <taxon>ecological metagenomes</taxon>
    </lineage>
</organism>
<reference evidence="1" key="1">
    <citation type="journal article" date="2015" name="Nature">
        <title>Complex archaea that bridge the gap between prokaryotes and eukaryotes.</title>
        <authorList>
            <person name="Spang A."/>
            <person name="Saw J.H."/>
            <person name="Jorgensen S.L."/>
            <person name="Zaremba-Niedzwiedzka K."/>
            <person name="Martijn J."/>
            <person name="Lind A.E."/>
            <person name="van Eijk R."/>
            <person name="Schleper C."/>
            <person name="Guy L."/>
            <person name="Ettema T.J."/>
        </authorList>
    </citation>
    <scope>NUCLEOTIDE SEQUENCE</scope>
</reference>
<dbReference type="EMBL" id="LAZR01041669">
    <property type="protein sequence ID" value="KKL11398.1"/>
    <property type="molecule type" value="Genomic_DNA"/>
</dbReference>
<accession>A0A0F9DHC4</accession>
<feature type="non-terminal residue" evidence="1">
    <location>
        <position position="1"/>
    </location>
</feature>
<name>A0A0F9DHC4_9ZZZZ</name>